<dbReference type="EMBL" id="SMLK01000002">
    <property type="protein sequence ID" value="TFZ03856.1"/>
    <property type="molecule type" value="Genomic_DNA"/>
</dbReference>
<reference evidence="1 2" key="1">
    <citation type="submission" date="2019-03" db="EMBL/GenBank/DDBJ databases">
        <title>Ramlibacter sp. 18x22-1, whole genome shotgun sequence.</title>
        <authorList>
            <person name="Zhang X."/>
            <person name="Feng G."/>
            <person name="Zhu H."/>
        </authorList>
    </citation>
    <scope>NUCLEOTIDE SEQUENCE [LARGE SCALE GENOMIC DNA]</scope>
    <source>
        <strain evidence="1 2">18x22-1</strain>
    </source>
</reference>
<evidence type="ECO:0000313" key="2">
    <source>
        <dbReference type="Proteomes" id="UP000297839"/>
    </source>
</evidence>
<proteinExistence type="predicted"/>
<evidence type="ECO:0000313" key="1">
    <source>
        <dbReference type="EMBL" id="TFZ03856.1"/>
    </source>
</evidence>
<keyword evidence="2" id="KW-1185">Reference proteome</keyword>
<comment type="caution">
    <text evidence="1">The sequence shown here is derived from an EMBL/GenBank/DDBJ whole genome shotgun (WGS) entry which is preliminary data.</text>
</comment>
<dbReference type="SUPFAM" id="SSF51197">
    <property type="entry name" value="Clavaminate synthase-like"/>
    <property type="match status" value="1"/>
</dbReference>
<dbReference type="AlphaFoldDB" id="A0A4Z0BWZ9"/>
<accession>A0A4Z0BWZ9</accession>
<evidence type="ECO:0008006" key="3">
    <source>
        <dbReference type="Google" id="ProtNLM"/>
    </source>
</evidence>
<gene>
    <name evidence="1" type="ORF">EZ216_09410</name>
</gene>
<protein>
    <recommendedName>
        <fullName evidence="3">Phytanoyl-CoA dioxygenase family protein</fullName>
    </recommendedName>
</protein>
<dbReference type="OrthoDB" id="9796766at2"/>
<dbReference type="GO" id="GO:0016706">
    <property type="term" value="F:2-oxoglutarate-dependent dioxygenase activity"/>
    <property type="evidence" value="ECO:0007669"/>
    <property type="project" value="UniProtKB-ARBA"/>
</dbReference>
<organism evidence="1 2">
    <name type="scientific">Ramlibacter humi</name>
    <dbReference type="NCBI Taxonomy" id="2530451"/>
    <lineage>
        <taxon>Bacteria</taxon>
        <taxon>Pseudomonadati</taxon>
        <taxon>Pseudomonadota</taxon>
        <taxon>Betaproteobacteria</taxon>
        <taxon>Burkholderiales</taxon>
        <taxon>Comamonadaceae</taxon>
        <taxon>Ramlibacter</taxon>
    </lineage>
</organism>
<dbReference type="Proteomes" id="UP000297839">
    <property type="component" value="Unassembled WGS sequence"/>
</dbReference>
<dbReference type="InterPro" id="IPR008775">
    <property type="entry name" value="Phytyl_CoA_dOase-like"/>
</dbReference>
<dbReference type="Pfam" id="PF05721">
    <property type="entry name" value="PhyH"/>
    <property type="match status" value="1"/>
</dbReference>
<name>A0A4Z0BWZ9_9BURK</name>
<sequence length="335" mass="38114">MPLATITSSSTNNSRMPSSRIGSSLFAAKYAPRYSGLFPRQLESAMGAMEQVAAAGLGDAALWRSLAPGLHLHDEEWLQRQRPLAIPSELIESLRGLLREEGYFQLPPQPWDLPIDAMAQLVRMLDERGIPLPFSFMYDEFWILYYRLHGMIQGLLGPGYLRLPDFWTWLVDPQRHESGWKPHRDKGWQSLREDRSPKSITIWLPLTRTTPLNGCMYLVPAHRDPTYGTPDDKDWRHEPADIRALPAEAGSVFCWTQALLHWGSRTSPRGEAPRISVAFEFQAGDVPPYNQPLTQPTEVPDLALRLKLVSQQILQYRHMYPLAPEVEALAKRLLG</sequence>
<dbReference type="Gene3D" id="2.60.120.620">
    <property type="entry name" value="q2cbj1_9rhob like domain"/>
    <property type="match status" value="1"/>
</dbReference>